<reference evidence="4 5" key="1">
    <citation type="submission" date="2020-08" db="EMBL/GenBank/DDBJ databases">
        <title>Functional genomics of gut bacteria from endangered species of beetles.</title>
        <authorList>
            <person name="Carlos-Shanley C."/>
        </authorList>
    </citation>
    <scope>NUCLEOTIDE SEQUENCE [LARGE SCALE GENOMIC DNA]</scope>
    <source>
        <strain evidence="4 5">S00245</strain>
    </source>
</reference>
<dbReference type="EMBL" id="JACHLR010000032">
    <property type="protein sequence ID" value="MBB4860812.1"/>
    <property type="molecule type" value="Genomic_DNA"/>
</dbReference>
<feature type="domain" description="Resolvase HTH" evidence="2">
    <location>
        <begin position="295"/>
        <end position="323"/>
    </location>
</feature>
<dbReference type="AlphaFoldDB" id="A0A7W7NZ40"/>
<dbReference type="InterPro" id="IPR029261">
    <property type="entry name" value="Transposase_Znf"/>
</dbReference>
<dbReference type="PANTHER" id="PTHR33498">
    <property type="entry name" value="TRANSPOSASE FOR INSERTION SEQUENCE ELEMENT IS1557"/>
    <property type="match status" value="1"/>
</dbReference>
<sequence length="520" mass="57380">MGSKAWDSILSLPGLIVEHKVFADGIVRISGRLATSHAPCPDCGTTSTSCHSRYDRTLCDLPISGAKVQLRLSVRRFRCGETACRRRTFSEPLAATFALRYGRRIGRCDALLRAVAVALGGRPGARMMARLAVPWSRDTMLRVLRRGEPTAEAPPPPRVIGIDDFAWRRGHSYGSIVVDLERRQVIDLLPDRQRDTVVAWLRSNPQVEIICRDRGPGYGAAATEAAPQARQVADRWHLFENASAAFLAAVRSEMPGLRRALAPTGPIDPATLTRAERIQWDGAEVREVLNRRIEDLAAQGMPIKAMARITGVSRQTIRKVLRGQRHDTFRCRQSSLDAWSLTLEAEWAAGCRVGAELWRRLKVSGFAGSLRVVSEWATRRRRDEKLGHAGGASLSARTIARSMTTERETGSAQTALINAVVERAVRSLIAAREVLERFHAMMRSKDETRLDPWIATAAKTKLAAFAAGVDADRDAVAAAISTPWSSGQVEGTICRLKSIKRQMYGRAKLDLLKARIMMPA</sequence>
<proteinExistence type="predicted"/>
<evidence type="ECO:0000259" key="2">
    <source>
        <dbReference type="Pfam" id="PF02796"/>
    </source>
</evidence>
<dbReference type="Gene3D" id="1.10.10.60">
    <property type="entry name" value="Homeodomain-like"/>
    <property type="match status" value="1"/>
</dbReference>
<evidence type="ECO:0000313" key="4">
    <source>
        <dbReference type="EMBL" id="MBB4860812.1"/>
    </source>
</evidence>
<evidence type="ECO:0000259" key="1">
    <source>
        <dbReference type="Pfam" id="PF01610"/>
    </source>
</evidence>
<feature type="domain" description="Transposase IS204/IS1001/IS1096/IS1165 zinc-finger" evidence="3">
    <location>
        <begin position="39"/>
        <end position="81"/>
    </location>
</feature>
<dbReference type="InterPro" id="IPR047951">
    <property type="entry name" value="Transpos_ISL3"/>
</dbReference>
<gene>
    <name evidence="4" type="ORF">HNO88_004157</name>
</gene>
<keyword evidence="5" id="KW-1185">Reference proteome</keyword>
<name>A0A7W7NZ40_9SPHN</name>
<dbReference type="Proteomes" id="UP000555448">
    <property type="component" value="Unassembled WGS sequence"/>
</dbReference>
<dbReference type="InterPro" id="IPR002560">
    <property type="entry name" value="Transposase_DDE"/>
</dbReference>
<comment type="caution">
    <text evidence="4">The sequence shown here is derived from an EMBL/GenBank/DDBJ whole genome shotgun (WGS) entry which is preliminary data.</text>
</comment>
<feature type="domain" description="Transposase IS204/IS1001/IS1096/IS1165 DDE" evidence="1">
    <location>
        <begin position="160"/>
        <end position="259"/>
    </location>
</feature>
<dbReference type="GO" id="GO:0000150">
    <property type="term" value="F:DNA strand exchange activity"/>
    <property type="evidence" value="ECO:0007669"/>
    <property type="project" value="InterPro"/>
</dbReference>
<dbReference type="RefSeq" id="WP_184250244.1">
    <property type="nucleotide sequence ID" value="NZ_JACHLR010000032.1"/>
</dbReference>
<evidence type="ECO:0000313" key="5">
    <source>
        <dbReference type="Proteomes" id="UP000555448"/>
    </source>
</evidence>
<dbReference type="GO" id="GO:0003677">
    <property type="term" value="F:DNA binding"/>
    <property type="evidence" value="ECO:0007669"/>
    <property type="project" value="InterPro"/>
</dbReference>
<protein>
    <submittedName>
        <fullName evidence="4">Transposase</fullName>
    </submittedName>
</protein>
<evidence type="ECO:0000259" key="3">
    <source>
        <dbReference type="Pfam" id="PF14690"/>
    </source>
</evidence>
<dbReference type="Pfam" id="PF14690">
    <property type="entry name" value="Zn_ribbon_ISL3"/>
    <property type="match status" value="1"/>
</dbReference>
<dbReference type="Pfam" id="PF02796">
    <property type="entry name" value="HTH_7"/>
    <property type="match status" value="1"/>
</dbReference>
<dbReference type="InterPro" id="IPR006120">
    <property type="entry name" value="Resolvase_HTH_dom"/>
</dbReference>
<dbReference type="Pfam" id="PF01610">
    <property type="entry name" value="DDE_Tnp_ISL3"/>
    <property type="match status" value="2"/>
</dbReference>
<dbReference type="NCBIfam" id="NF033550">
    <property type="entry name" value="transpos_ISL3"/>
    <property type="match status" value="1"/>
</dbReference>
<feature type="domain" description="Transposase IS204/IS1001/IS1096/IS1165 DDE" evidence="1">
    <location>
        <begin position="426"/>
        <end position="516"/>
    </location>
</feature>
<dbReference type="PANTHER" id="PTHR33498:SF1">
    <property type="entry name" value="TRANSPOSASE FOR INSERTION SEQUENCE ELEMENT IS1557"/>
    <property type="match status" value="1"/>
</dbReference>
<accession>A0A7W7NZ40</accession>
<organism evidence="4 5">
    <name type="scientific">Novosphingobium chloroacetimidivorans</name>
    <dbReference type="NCBI Taxonomy" id="1428314"/>
    <lineage>
        <taxon>Bacteria</taxon>
        <taxon>Pseudomonadati</taxon>
        <taxon>Pseudomonadota</taxon>
        <taxon>Alphaproteobacteria</taxon>
        <taxon>Sphingomonadales</taxon>
        <taxon>Sphingomonadaceae</taxon>
        <taxon>Novosphingobium</taxon>
    </lineage>
</organism>